<sequence>MFNFVIFLSIRHHFVSRPYLKKSIRSEVQKKILVANTNYVQFRNFELKKVYKKTVILQNISNMPARFQIRGRPYRSKFRVIVKPIVEDRGIIPPGMQLQLIILFRCDDIDAPEEVLVLNVQHGRQLSIRLHGYKEPPILLGTCLIEEPSFRYLNRHDELLNQAWHPEIATSFDNLKSTTSSSSESLSSWMKQDNNFVSMTFDCKKVFIGEEAYVPIKFKNTGGKGLFFMMSETDWFSMNITDVTEKNILKLSCFTMCPAYFELDTNEEMDFHMYFSPESYGIHVEKLYILCDNCTLLETEIIGDGLIYEPNFVQLSKHLKKLRPFAKHIDERADYYVKLNTNAPDGIGQCIIAVNNTSEISMHFSWMKRNVQANVNRIQKEDYFPLKLLHITPDEGIFAPTSIHYFTVTAEYKDLKPNYYFAVLQLYVEDIPVDAIPKNSGLEMRECTRKRRKCSANTSPSVCRHLDRRCGSLVAVADELFYHHDLVNLKQFDLLWQEQVISMGVIRPTRFILTCDRTLYIGVEETYILILKNLANDLVNYSWGETNGLDSSKMKLCVCPMKGEVMAGNSQKIEITITPITEGIVQSLFIPCFMGNSRRMLMLGIECSIEPLYVTFYFPLNDDTPLKFKNNFVKVKWRVDSLKFALDMAGRSKKYMKLLNKYKKREERELMNTNLDQGDVLKDASAGPSIQKMVIKESGEQSFPNTCTSEINQMSNVMGSNNCLQDMVSSGSIVPFYEKFLPPVTQPVVIEFSNLPVRTEDILHRVKQPGSGIVIYVDPLNLNIGPFEAIPVDIYIFADTWGIYVDELEINITSLPQYTIGICVQVVGSPISLSISDRNEFNVPVIRYGMVSTGIHLQERKILLTNTSVVPIIIDWHTFIVKPVLESMPFNVAFNFHTPFTDELASKLRTNQQKADSEIHLEEHFLSSRSTHACDSIEFDSSAISNITSSYIIIVIEGTQLHFPNCFRDSSHITTSWIHNSETLNQYTTRNFNKCSKNDHKYTENKIYPHTSNIEEKKYIELQISILPYYGLIDSRICTVIPREMFIPPKGNASLIIDIQLEKYKTMMNKSIEGEFVCKILGFIRIAPSDMYKDNYYARQSGNYFSPIEIDVTANITKPHLDFHISKFDKTFVCCASKVMQTQRKRLKLTKTLFLYNTNNKSIEITLETYKPFHIKSKSVYTETALHNFGIICISPNGCAEVEIACIVEEKLIQTIMNTSSSRDFNDAKIVVKELLYIVHSDKHYQNVELILEIHLPILKLSSYTLDFGVVYIGDTKKLTLTLKNLSIGLSPIDRSLSVCRLNCRINKKTNVEEFMIDKEHGILPSHYNHEGWYFTVTVSFQPRKLGQLVETLEILTGVPYSTEECQLYGEGTLDEKYHTPGV</sequence>
<accession>A0A833S0C2</accession>
<dbReference type="GO" id="GO:0005737">
    <property type="term" value="C:cytoplasm"/>
    <property type="evidence" value="ECO:0007669"/>
    <property type="project" value="TreeGrafter"/>
</dbReference>
<reference evidence="1" key="1">
    <citation type="submission" date="2019-11" db="EMBL/GenBank/DDBJ databases">
        <title>The nuclear and mitochondrial genomes of Frieseomelitta varia - a highly eusocial stingless bee (Meliponini) with a permanently sterile worker caste.</title>
        <authorList>
            <person name="Freitas F.C.P."/>
            <person name="Lourenco A.P."/>
            <person name="Nunes F.M.F."/>
            <person name="Paschoal A.R."/>
            <person name="Abreu F.C.P."/>
            <person name="Barbin F.O."/>
            <person name="Bataglia L."/>
            <person name="Cardoso-Junior C.A.M."/>
            <person name="Cervoni M.S."/>
            <person name="Silva S.R."/>
            <person name="Dalarmi F."/>
            <person name="Del Lama M.A."/>
            <person name="Depintor T.S."/>
            <person name="Ferreira K.M."/>
            <person name="Goria P.S."/>
            <person name="Jaskot M.C."/>
            <person name="Lago D.C."/>
            <person name="Luna-Lucena D."/>
            <person name="Moda L.M."/>
            <person name="Nascimento L."/>
            <person name="Pedrino M."/>
            <person name="Rabico F.O."/>
            <person name="Sanches F.C."/>
            <person name="Santos D.E."/>
            <person name="Santos C.G."/>
            <person name="Vieira J."/>
            <person name="Lopes T.F."/>
            <person name="Barchuk A.R."/>
            <person name="Hartfelder K."/>
            <person name="Simoes Z.L.P."/>
            <person name="Bitondi M.M.G."/>
            <person name="Pinheiro D.G."/>
        </authorList>
    </citation>
    <scope>NUCLEOTIDE SEQUENCE</scope>
    <source>
        <strain evidence="1">USP_RPSP 00005682</strain>
        <tissue evidence="1">Whole individual</tissue>
    </source>
</reference>
<evidence type="ECO:0000313" key="2">
    <source>
        <dbReference type="Proteomes" id="UP000655588"/>
    </source>
</evidence>
<dbReference type="Proteomes" id="UP000655588">
    <property type="component" value="Unassembled WGS sequence"/>
</dbReference>
<dbReference type="Pfam" id="PF23316">
    <property type="entry name" value="Ig_DLEC1_6th"/>
    <property type="match status" value="1"/>
</dbReference>
<proteinExistence type="predicted"/>
<dbReference type="PANTHER" id="PTHR46348:SF1">
    <property type="entry name" value="DELETED IN LUNG AND ESOPHAGEAL CANCER PROTEIN 1"/>
    <property type="match status" value="1"/>
</dbReference>
<dbReference type="InterPro" id="IPR013783">
    <property type="entry name" value="Ig-like_fold"/>
</dbReference>
<dbReference type="GO" id="GO:0015631">
    <property type="term" value="F:tubulin binding"/>
    <property type="evidence" value="ECO:0007669"/>
    <property type="project" value="TreeGrafter"/>
</dbReference>
<dbReference type="InterPro" id="IPR033304">
    <property type="entry name" value="DLEC1"/>
</dbReference>
<gene>
    <name evidence="1" type="ORF">E2986_06095</name>
</gene>
<dbReference type="EMBL" id="WNWW01000873">
    <property type="protein sequence ID" value="KAF3421327.1"/>
    <property type="molecule type" value="Genomic_DNA"/>
</dbReference>
<protein>
    <submittedName>
        <fullName evidence="1">Uncharacterized protein</fullName>
    </submittedName>
</protein>
<dbReference type="PANTHER" id="PTHR46348">
    <property type="entry name" value="DELETED IN LUNG AND ESOPHAGEAL CANCER PROTEIN 1"/>
    <property type="match status" value="1"/>
</dbReference>
<dbReference type="GO" id="GO:0008285">
    <property type="term" value="P:negative regulation of cell population proliferation"/>
    <property type="evidence" value="ECO:0007669"/>
    <property type="project" value="InterPro"/>
</dbReference>
<dbReference type="Gene3D" id="2.60.40.10">
    <property type="entry name" value="Immunoglobulins"/>
    <property type="match status" value="3"/>
</dbReference>
<organism evidence="1 2">
    <name type="scientific">Frieseomelitta varia</name>
    <dbReference type="NCBI Taxonomy" id="561572"/>
    <lineage>
        <taxon>Eukaryota</taxon>
        <taxon>Metazoa</taxon>
        <taxon>Ecdysozoa</taxon>
        <taxon>Arthropoda</taxon>
        <taxon>Hexapoda</taxon>
        <taxon>Insecta</taxon>
        <taxon>Pterygota</taxon>
        <taxon>Neoptera</taxon>
        <taxon>Endopterygota</taxon>
        <taxon>Hymenoptera</taxon>
        <taxon>Apocrita</taxon>
        <taxon>Aculeata</taxon>
        <taxon>Apoidea</taxon>
        <taxon>Anthophila</taxon>
        <taxon>Apidae</taxon>
        <taxon>Frieseomelitta</taxon>
    </lineage>
</organism>
<comment type="caution">
    <text evidence="1">The sequence shown here is derived from an EMBL/GenBank/DDBJ whole genome shotgun (WGS) entry which is preliminary data.</text>
</comment>
<name>A0A833S0C2_9HYME</name>
<dbReference type="GO" id="GO:0005929">
    <property type="term" value="C:cilium"/>
    <property type="evidence" value="ECO:0007669"/>
    <property type="project" value="TreeGrafter"/>
</dbReference>
<keyword evidence="2" id="KW-1185">Reference proteome</keyword>
<evidence type="ECO:0000313" key="1">
    <source>
        <dbReference type="EMBL" id="KAF3421327.1"/>
    </source>
</evidence>